<dbReference type="RefSeq" id="WP_343790488.1">
    <property type="nucleotide sequence ID" value="NZ_BAAAGA010000001.1"/>
</dbReference>
<dbReference type="PANTHER" id="PTHR34001">
    <property type="entry name" value="BLL7405 PROTEIN"/>
    <property type="match status" value="1"/>
</dbReference>
<dbReference type="SUPFAM" id="SSF56925">
    <property type="entry name" value="OMPA-like"/>
    <property type="match status" value="1"/>
</dbReference>
<evidence type="ECO:0000259" key="6">
    <source>
        <dbReference type="Pfam" id="PF13505"/>
    </source>
</evidence>
<sequence length="280" mass="29475">MKHILPTASLALLMAGVAAPALAQSSTDWSGPYIGIYGGVIDNNEQAGETLIFDRDFDGDFDDTVFTSGGADAFAPGRCDGAATTNEFAGGCNKDDRGVEAGIRAGYDWQFGNGIVAGVVGEWSAVSLTDTVTSFSSTPANYVFGRELESMAALRARVGFAAGSGLYYVTGGPAYGKIRNTFRTTNTANSFVVQSDEDDADGFQLGAGMEWRLAPGLSLVGEYLYTDLTPGDHVIRVGNTGTTPATNPFILPPNTAGTDMTRSNDSMELHALRIGMNVRF</sequence>
<dbReference type="Gene3D" id="2.40.160.20">
    <property type="match status" value="1"/>
</dbReference>
<evidence type="ECO:0000256" key="5">
    <source>
        <dbReference type="SAM" id="SignalP"/>
    </source>
</evidence>
<dbReference type="Proteomes" id="UP001501352">
    <property type="component" value="Unassembled WGS sequence"/>
</dbReference>
<dbReference type="InterPro" id="IPR011250">
    <property type="entry name" value="OMP/PagP_B-barrel"/>
</dbReference>
<reference evidence="7 8" key="1">
    <citation type="journal article" date="2019" name="Int. J. Syst. Evol. Microbiol.">
        <title>The Global Catalogue of Microorganisms (GCM) 10K type strain sequencing project: providing services to taxonomists for standard genome sequencing and annotation.</title>
        <authorList>
            <consortium name="The Broad Institute Genomics Platform"/>
            <consortium name="The Broad Institute Genome Sequencing Center for Infectious Disease"/>
            <person name="Wu L."/>
            <person name="Ma J."/>
        </authorList>
    </citation>
    <scope>NUCLEOTIDE SEQUENCE [LARGE SCALE GENOMIC DNA]</scope>
    <source>
        <strain evidence="7 8">JCM 12928</strain>
    </source>
</reference>
<dbReference type="InterPro" id="IPR027385">
    <property type="entry name" value="Beta-barrel_OMP"/>
</dbReference>
<keyword evidence="2 5" id="KW-0732">Signal</keyword>
<feature type="signal peptide" evidence="5">
    <location>
        <begin position="1"/>
        <end position="23"/>
    </location>
</feature>
<evidence type="ECO:0000313" key="8">
    <source>
        <dbReference type="Proteomes" id="UP001501352"/>
    </source>
</evidence>
<keyword evidence="3" id="KW-0472">Membrane</keyword>
<dbReference type="InterPro" id="IPR051692">
    <property type="entry name" value="OMP-like"/>
</dbReference>
<evidence type="ECO:0000256" key="2">
    <source>
        <dbReference type="ARBA" id="ARBA00022729"/>
    </source>
</evidence>
<dbReference type="PANTHER" id="PTHR34001:SF3">
    <property type="entry name" value="BLL7405 PROTEIN"/>
    <property type="match status" value="1"/>
</dbReference>
<feature type="chain" id="PRO_5046061542" evidence="5">
    <location>
        <begin position="24"/>
        <end position="280"/>
    </location>
</feature>
<gene>
    <name evidence="7" type="ORF">GCM10009422_07140</name>
</gene>
<comment type="similarity">
    <text evidence="4">Belongs to the Omp25/RopB family.</text>
</comment>
<evidence type="ECO:0000256" key="1">
    <source>
        <dbReference type="ARBA" id="ARBA00004370"/>
    </source>
</evidence>
<comment type="caution">
    <text evidence="7">The sequence shown here is derived from an EMBL/GenBank/DDBJ whole genome shotgun (WGS) entry which is preliminary data.</text>
</comment>
<evidence type="ECO:0000256" key="3">
    <source>
        <dbReference type="ARBA" id="ARBA00023136"/>
    </source>
</evidence>
<name>A0ABN1GML7_9CAUL</name>
<feature type="domain" description="Outer membrane protein beta-barrel" evidence="6">
    <location>
        <begin position="10"/>
        <end position="238"/>
    </location>
</feature>
<proteinExistence type="inferred from homology"/>
<organism evidence="7 8">
    <name type="scientific">Brevundimonas kwangchunensis</name>
    <dbReference type="NCBI Taxonomy" id="322163"/>
    <lineage>
        <taxon>Bacteria</taxon>
        <taxon>Pseudomonadati</taxon>
        <taxon>Pseudomonadota</taxon>
        <taxon>Alphaproteobacteria</taxon>
        <taxon>Caulobacterales</taxon>
        <taxon>Caulobacteraceae</taxon>
        <taxon>Brevundimonas</taxon>
    </lineage>
</organism>
<keyword evidence="8" id="KW-1185">Reference proteome</keyword>
<comment type="subcellular location">
    <subcellularLocation>
        <location evidence="1">Membrane</location>
    </subcellularLocation>
</comment>
<accession>A0ABN1GML7</accession>
<dbReference type="Pfam" id="PF13505">
    <property type="entry name" value="OMP_b-brl"/>
    <property type="match status" value="1"/>
</dbReference>
<dbReference type="EMBL" id="BAAAGA010000001">
    <property type="protein sequence ID" value="GAA0614714.1"/>
    <property type="molecule type" value="Genomic_DNA"/>
</dbReference>
<evidence type="ECO:0000256" key="4">
    <source>
        <dbReference type="ARBA" id="ARBA00038306"/>
    </source>
</evidence>
<protein>
    <submittedName>
        <fullName evidence="7">Outer membrane beta-barrel protein</fullName>
    </submittedName>
</protein>
<evidence type="ECO:0000313" key="7">
    <source>
        <dbReference type="EMBL" id="GAA0614714.1"/>
    </source>
</evidence>